<gene>
    <name evidence="2" type="ORF">g.52096</name>
</gene>
<dbReference type="SUPFAM" id="SSF53756">
    <property type="entry name" value="UDP-Glycosyltransferase/glycogen phosphorylase"/>
    <property type="match status" value="1"/>
</dbReference>
<organism evidence="2">
    <name type="scientific">Graphocephala atropunctata</name>
    <dbReference type="NCBI Taxonomy" id="36148"/>
    <lineage>
        <taxon>Eukaryota</taxon>
        <taxon>Metazoa</taxon>
        <taxon>Ecdysozoa</taxon>
        <taxon>Arthropoda</taxon>
        <taxon>Hexapoda</taxon>
        <taxon>Insecta</taxon>
        <taxon>Pterygota</taxon>
        <taxon>Neoptera</taxon>
        <taxon>Paraneoptera</taxon>
        <taxon>Hemiptera</taxon>
        <taxon>Auchenorrhyncha</taxon>
        <taxon>Membracoidea</taxon>
        <taxon>Cicadellidae</taxon>
        <taxon>Cicadellinae</taxon>
        <taxon>Cicadellini</taxon>
        <taxon>Graphocephala</taxon>
    </lineage>
</organism>
<evidence type="ECO:0000313" key="2">
    <source>
        <dbReference type="EMBL" id="JAT24272.1"/>
    </source>
</evidence>
<keyword evidence="1" id="KW-0808">Transferase</keyword>
<name>A0A1B6LKN1_9HEMI</name>
<reference evidence="2" key="1">
    <citation type="submission" date="2015-11" db="EMBL/GenBank/DDBJ databases">
        <title>De novo transcriptome assembly of four potential Pierce s Disease insect vectors from Arizona vineyards.</title>
        <authorList>
            <person name="Tassone E.E."/>
        </authorList>
    </citation>
    <scope>NUCLEOTIDE SEQUENCE</scope>
</reference>
<proteinExistence type="predicted"/>
<feature type="non-terminal residue" evidence="2">
    <location>
        <position position="105"/>
    </location>
</feature>
<feature type="non-terminal residue" evidence="2">
    <location>
        <position position="1"/>
    </location>
</feature>
<dbReference type="EMBL" id="GEBQ01015705">
    <property type="protein sequence ID" value="JAT24272.1"/>
    <property type="molecule type" value="Transcribed_RNA"/>
</dbReference>
<sequence>HHELPLDSHMSLSQRLWNIAYTSLVGMVRTYFTMQEERTVTRLMGVEIPLRRLAGDVSVLLANTHHSMGTPRPLVPGYVEVGGIHILPARPLKEDLDKYLNESAE</sequence>
<dbReference type="GO" id="GO:0008194">
    <property type="term" value="F:UDP-glycosyltransferase activity"/>
    <property type="evidence" value="ECO:0007669"/>
    <property type="project" value="InterPro"/>
</dbReference>
<dbReference type="AlphaFoldDB" id="A0A1B6LKN1"/>
<dbReference type="InterPro" id="IPR002213">
    <property type="entry name" value="UDP_glucos_trans"/>
</dbReference>
<evidence type="ECO:0000256" key="1">
    <source>
        <dbReference type="ARBA" id="ARBA00022679"/>
    </source>
</evidence>
<accession>A0A1B6LKN1</accession>
<protein>
    <submittedName>
        <fullName evidence="2">Uncharacterized protein</fullName>
    </submittedName>
</protein>
<dbReference type="Pfam" id="PF00201">
    <property type="entry name" value="UDPGT"/>
    <property type="match status" value="1"/>
</dbReference>